<feature type="coiled-coil region" evidence="1">
    <location>
        <begin position="17"/>
        <end position="51"/>
    </location>
</feature>
<keyword evidence="3" id="KW-1185">Reference proteome</keyword>
<gene>
    <name evidence="2" type="ORF">CPELLU_LOCUS11609</name>
</gene>
<dbReference type="AlphaFoldDB" id="A0A9N9EVD5"/>
<keyword evidence="1" id="KW-0175">Coiled coil</keyword>
<protein>
    <submittedName>
        <fullName evidence="2">15677_t:CDS:1</fullName>
    </submittedName>
</protein>
<evidence type="ECO:0000313" key="3">
    <source>
        <dbReference type="Proteomes" id="UP000789759"/>
    </source>
</evidence>
<dbReference type="EMBL" id="CAJVQA010010431">
    <property type="protein sequence ID" value="CAG8696802.1"/>
    <property type="molecule type" value="Genomic_DNA"/>
</dbReference>
<sequence>ENQIHECSGLNVIKNKKSALDYTKEKIEENLNLLKDELNELRENIRCALHISVASKCNEFIKNFNKCSGEIWNNPMFATSTFCNEQNEGTYITDVVSLASKAYRNIEASKGWMRKKPDVMALEKYKE</sequence>
<reference evidence="2" key="1">
    <citation type="submission" date="2021-06" db="EMBL/GenBank/DDBJ databases">
        <authorList>
            <person name="Kallberg Y."/>
            <person name="Tangrot J."/>
            <person name="Rosling A."/>
        </authorList>
    </citation>
    <scope>NUCLEOTIDE SEQUENCE</scope>
    <source>
        <strain evidence="2">FL966</strain>
    </source>
</reference>
<comment type="caution">
    <text evidence="2">The sequence shown here is derived from an EMBL/GenBank/DDBJ whole genome shotgun (WGS) entry which is preliminary data.</text>
</comment>
<name>A0A9N9EVD5_9GLOM</name>
<evidence type="ECO:0000313" key="2">
    <source>
        <dbReference type="EMBL" id="CAG8696802.1"/>
    </source>
</evidence>
<evidence type="ECO:0000256" key="1">
    <source>
        <dbReference type="SAM" id="Coils"/>
    </source>
</evidence>
<feature type="non-terminal residue" evidence="2">
    <location>
        <position position="127"/>
    </location>
</feature>
<organism evidence="2 3">
    <name type="scientific">Cetraspora pellucida</name>
    <dbReference type="NCBI Taxonomy" id="1433469"/>
    <lineage>
        <taxon>Eukaryota</taxon>
        <taxon>Fungi</taxon>
        <taxon>Fungi incertae sedis</taxon>
        <taxon>Mucoromycota</taxon>
        <taxon>Glomeromycotina</taxon>
        <taxon>Glomeromycetes</taxon>
        <taxon>Diversisporales</taxon>
        <taxon>Gigasporaceae</taxon>
        <taxon>Cetraspora</taxon>
    </lineage>
</organism>
<accession>A0A9N9EVD5</accession>
<dbReference type="Proteomes" id="UP000789759">
    <property type="component" value="Unassembled WGS sequence"/>
</dbReference>
<proteinExistence type="predicted"/>